<proteinExistence type="predicted"/>
<dbReference type="KEGG" id="csn:Cyast_1738"/>
<evidence type="ECO:0000313" key="2">
    <source>
        <dbReference type="EMBL" id="AFZ47694.1"/>
    </source>
</evidence>
<dbReference type="STRING" id="292563.Cyast_1738"/>
<dbReference type="Proteomes" id="UP000010483">
    <property type="component" value="Chromosome"/>
</dbReference>
<dbReference type="BioCyc" id="CSTA292563:G1353-1744-MONOMER"/>
<keyword evidence="1" id="KW-1133">Transmembrane helix</keyword>
<name>K9YLG2_CYASC</name>
<protein>
    <submittedName>
        <fullName evidence="2">Uncharacterized protein</fullName>
    </submittedName>
</protein>
<sequence length="67" mass="7512">MTVNNSFFFILKVLVISALISIIIKYVPSNFNLISQTHLALPIVFTPTIIVLIILSYRSLSAKDMSK</sequence>
<keyword evidence="3" id="KW-1185">Reference proteome</keyword>
<keyword evidence="1" id="KW-0472">Membrane</keyword>
<accession>K9YLG2</accession>
<gene>
    <name evidence="2" type="ordered locus">Cyast_1738</name>
</gene>
<dbReference type="AlphaFoldDB" id="K9YLG2"/>
<evidence type="ECO:0000256" key="1">
    <source>
        <dbReference type="SAM" id="Phobius"/>
    </source>
</evidence>
<dbReference type="EMBL" id="CP003940">
    <property type="protein sequence ID" value="AFZ47694.1"/>
    <property type="molecule type" value="Genomic_DNA"/>
</dbReference>
<keyword evidence="1" id="KW-0812">Transmembrane</keyword>
<feature type="transmembrane region" description="Helical" evidence="1">
    <location>
        <begin position="7"/>
        <end position="27"/>
    </location>
</feature>
<reference evidence="3" key="1">
    <citation type="journal article" date="2013" name="Proc. Natl. Acad. Sci. U.S.A.">
        <title>Improving the coverage of the cyanobacterial phylum using diversity-driven genome sequencing.</title>
        <authorList>
            <person name="Shih P.M."/>
            <person name="Wu D."/>
            <person name="Latifi A."/>
            <person name="Axen S.D."/>
            <person name="Fewer D.P."/>
            <person name="Talla E."/>
            <person name="Calteau A."/>
            <person name="Cai F."/>
            <person name="Tandeau de Marsac N."/>
            <person name="Rippka R."/>
            <person name="Herdman M."/>
            <person name="Sivonen K."/>
            <person name="Coursin T."/>
            <person name="Laurent T."/>
            <person name="Goodwin L."/>
            <person name="Nolan M."/>
            <person name="Davenport K.W."/>
            <person name="Han C.S."/>
            <person name="Rubin E.M."/>
            <person name="Eisen J.A."/>
            <person name="Woyke T."/>
            <person name="Gugger M."/>
            <person name="Kerfeld C.A."/>
        </authorList>
    </citation>
    <scope>NUCLEOTIDE SEQUENCE [LARGE SCALE GENOMIC DNA]</scope>
    <source>
        <strain evidence="3">ATCC 29140 / PCC 7202</strain>
    </source>
</reference>
<organism evidence="2 3">
    <name type="scientific">Cyanobacterium stanieri (strain ATCC 29140 / PCC 7202)</name>
    <dbReference type="NCBI Taxonomy" id="292563"/>
    <lineage>
        <taxon>Bacteria</taxon>
        <taxon>Bacillati</taxon>
        <taxon>Cyanobacteriota</taxon>
        <taxon>Cyanophyceae</taxon>
        <taxon>Oscillatoriophycideae</taxon>
        <taxon>Chroococcales</taxon>
        <taxon>Geminocystaceae</taxon>
        <taxon>Cyanobacterium</taxon>
    </lineage>
</organism>
<feature type="transmembrane region" description="Helical" evidence="1">
    <location>
        <begin position="39"/>
        <end position="57"/>
    </location>
</feature>
<dbReference type="HOGENOM" id="CLU_199034_1_0_3"/>
<evidence type="ECO:0000313" key="3">
    <source>
        <dbReference type="Proteomes" id="UP000010483"/>
    </source>
</evidence>